<keyword evidence="3" id="KW-0731">Sigma factor</keyword>
<dbReference type="Gene3D" id="1.10.10.10">
    <property type="entry name" value="Winged helix-like DNA-binding domain superfamily/Winged helix DNA-binding domain"/>
    <property type="match status" value="1"/>
</dbReference>
<dbReference type="InterPro" id="IPR036388">
    <property type="entry name" value="WH-like_DNA-bd_sf"/>
</dbReference>
<evidence type="ECO:0000259" key="8">
    <source>
        <dbReference type="Pfam" id="PF08281"/>
    </source>
</evidence>
<evidence type="ECO:0000256" key="3">
    <source>
        <dbReference type="ARBA" id="ARBA00023082"/>
    </source>
</evidence>
<evidence type="ECO:0000313" key="9">
    <source>
        <dbReference type="EMBL" id="ADT71693.1"/>
    </source>
</evidence>
<feature type="compositionally biased region" description="Low complexity" evidence="6">
    <location>
        <begin position="90"/>
        <end position="122"/>
    </location>
</feature>
<evidence type="ECO:0000256" key="5">
    <source>
        <dbReference type="ARBA" id="ARBA00023163"/>
    </source>
</evidence>
<dbReference type="InterPro" id="IPR013324">
    <property type="entry name" value="RNA_pol_sigma_r3/r4-like"/>
</dbReference>
<evidence type="ECO:0000259" key="7">
    <source>
        <dbReference type="Pfam" id="PF04542"/>
    </source>
</evidence>
<dbReference type="EMBL" id="HQ629620">
    <property type="protein sequence ID" value="ADT71693.1"/>
    <property type="molecule type" value="Genomic_DNA"/>
</dbReference>
<dbReference type="InterPro" id="IPR013249">
    <property type="entry name" value="RNA_pol_sigma70_r4_t2"/>
</dbReference>
<dbReference type="GO" id="GO:0003677">
    <property type="term" value="F:DNA binding"/>
    <property type="evidence" value="ECO:0007669"/>
    <property type="project" value="UniProtKB-KW"/>
</dbReference>
<dbReference type="InterPro" id="IPR013325">
    <property type="entry name" value="RNA_pol_sigma_r2"/>
</dbReference>
<keyword evidence="4" id="KW-0238">DNA-binding</keyword>
<dbReference type="NCBIfam" id="TIGR02937">
    <property type="entry name" value="sigma70-ECF"/>
    <property type="match status" value="1"/>
</dbReference>
<feature type="compositionally biased region" description="Polar residues" evidence="6">
    <location>
        <begin position="134"/>
        <end position="149"/>
    </location>
</feature>
<dbReference type="GO" id="GO:0006352">
    <property type="term" value="P:DNA-templated transcription initiation"/>
    <property type="evidence" value="ECO:0007669"/>
    <property type="project" value="InterPro"/>
</dbReference>
<proteinExistence type="inferred from homology"/>
<dbReference type="SUPFAM" id="SSF88946">
    <property type="entry name" value="Sigma2 domain of RNA polymerase sigma factors"/>
    <property type="match status" value="1"/>
</dbReference>
<organism evidence="9">
    <name type="scientific">uncultured organism</name>
    <dbReference type="NCBI Taxonomy" id="155900"/>
    <lineage>
        <taxon>unclassified sequences</taxon>
        <taxon>environmental samples</taxon>
    </lineage>
</organism>
<feature type="region of interest" description="Disordered" evidence="6">
    <location>
        <begin position="1"/>
        <end position="30"/>
    </location>
</feature>
<dbReference type="InterPro" id="IPR039425">
    <property type="entry name" value="RNA_pol_sigma-70-like"/>
</dbReference>
<feature type="domain" description="RNA polymerase sigma factor 70 region 4 type 2" evidence="8">
    <location>
        <begin position="305"/>
        <end position="356"/>
    </location>
</feature>
<name>K7NAG6_9ZZZZ</name>
<evidence type="ECO:0000256" key="1">
    <source>
        <dbReference type="ARBA" id="ARBA00010641"/>
    </source>
</evidence>
<dbReference type="Gene3D" id="1.10.1740.10">
    <property type="match status" value="1"/>
</dbReference>
<dbReference type="InterPro" id="IPR007627">
    <property type="entry name" value="RNA_pol_sigma70_r2"/>
</dbReference>
<dbReference type="PANTHER" id="PTHR43133">
    <property type="entry name" value="RNA POLYMERASE ECF-TYPE SIGMA FACTO"/>
    <property type="match status" value="1"/>
</dbReference>
<evidence type="ECO:0000256" key="2">
    <source>
        <dbReference type="ARBA" id="ARBA00023015"/>
    </source>
</evidence>
<evidence type="ECO:0000256" key="6">
    <source>
        <dbReference type="SAM" id="MobiDB-lite"/>
    </source>
</evidence>
<dbReference type="SUPFAM" id="SSF88659">
    <property type="entry name" value="Sigma3 and sigma4 domains of RNA polymerase sigma factors"/>
    <property type="match status" value="1"/>
</dbReference>
<dbReference type="Pfam" id="PF08281">
    <property type="entry name" value="Sigma70_r4_2"/>
    <property type="match status" value="1"/>
</dbReference>
<dbReference type="PANTHER" id="PTHR43133:SF8">
    <property type="entry name" value="RNA POLYMERASE SIGMA FACTOR HI_1459-RELATED"/>
    <property type="match status" value="1"/>
</dbReference>
<dbReference type="CDD" id="cd06171">
    <property type="entry name" value="Sigma70_r4"/>
    <property type="match status" value="1"/>
</dbReference>
<keyword evidence="5" id="KW-0804">Transcription</keyword>
<sequence length="379" mass="40409">MRAGSANAMFRSAGGRVTTTTTSGVSQRSITPSMVSSLRFATRGETKLSVNSPSPAHAHCTVGLNESGGPSMLHFANSSPIPRAAHPPTGAAGRSRSRSLPSGGGVSAVSSAEAVVLVPSSSRTTPTAPDKEQAQLTPKQRVASTTENPTHALFLPGLGAKLQKKCDRIGLRPRSWQLCPKDRRAAGHGPYEPAFVSQDQAIDSGSLFCRHAPFVANFLVRLGVDRSELDDVVQDVFMIAHRRGGYIPGPARPTTWLASIALRVNANRRRSQRRARVQTDMTPIERAASMSPSPSEAAEVQESLERVQVALDAMDESMRSVFVLFELADEPCEAIAAGLGIPVGTVYSRLHAARKQFAKAHRRLLARASLSTPPPTVNA</sequence>
<evidence type="ECO:0000256" key="4">
    <source>
        <dbReference type="ARBA" id="ARBA00023125"/>
    </source>
</evidence>
<dbReference type="Pfam" id="PF04542">
    <property type="entry name" value="Sigma70_r2"/>
    <property type="match status" value="1"/>
</dbReference>
<feature type="domain" description="RNA polymerase sigma-70 region 2" evidence="7">
    <location>
        <begin position="208"/>
        <end position="274"/>
    </location>
</feature>
<accession>K7NAG6</accession>
<feature type="region of interest" description="Disordered" evidence="6">
    <location>
        <begin position="78"/>
        <end position="150"/>
    </location>
</feature>
<dbReference type="GO" id="GO:0016987">
    <property type="term" value="F:sigma factor activity"/>
    <property type="evidence" value="ECO:0007669"/>
    <property type="project" value="UniProtKB-KW"/>
</dbReference>
<dbReference type="InterPro" id="IPR014284">
    <property type="entry name" value="RNA_pol_sigma-70_dom"/>
</dbReference>
<comment type="similarity">
    <text evidence="1">Belongs to the sigma-70 factor family. ECF subfamily.</text>
</comment>
<protein>
    <submittedName>
        <fullName evidence="9">RNA polymerase sigma-70 factor</fullName>
    </submittedName>
</protein>
<reference evidence="9" key="1">
    <citation type="submission" date="2010-11" db="EMBL/GenBank/DDBJ databases">
        <title>N-linked Glycosylation Genes Found in Metagenome from Hydrothermal Vent Environment.</title>
        <authorList>
            <person name="Xie W."/>
            <person name="Wu S."/>
            <person name="Chen S."/>
            <person name="Xu A."/>
        </authorList>
    </citation>
    <scope>NUCLEOTIDE SEQUENCE</scope>
</reference>
<keyword evidence="2" id="KW-0805">Transcription regulation</keyword>
<dbReference type="AlphaFoldDB" id="K7NAG6"/>